<keyword evidence="5" id="KW-0664">Pyridoxine biosynthesis</keyword>
<comment type="caution">
    <text evidence="5">Lacks conserved residue(s) required for the propagation of feature annotation.</text>
</comment>
<dbReference type="GO" id="GO:0008615">
    <property type="term" value="P:pyridoxine biosynthetic process"/>
    <property type="evidence" value="ECO:0007669"/>
    <property type="project" value="UniProtKB-UniRule"/>
</dbReference>
<feature type="binding site" evidence="5 7">
    <location>
        <position position="186"/>
    </location>
    <ligand>
        <name>FMN</name>
        <dbReference type="ChEBI" id="CHEBI:58210"/>
    </ligand>
</feature>
<dbReference type="PROSITE" id="PS01064">
    <property type="entry name" value="PYRIDOX_OXIDASE"/>
    <property type="match status" value="1"/>
</dbReference>
<feature type="binding site" evidence="5 6">
    <location>
        <begin position="192"/>
        <end position="194"/>
    </location>
    <ligand>
        <name>substrate</name>
    </ligand>
</feature>
<evidence type="ECO:0000256" key="1">
    <source>
        <dbReference type="ARBA" id="ARBA00007301"/>
    </source>
</evidence>
<dbReference type="PIRSF" id="PIRSF000190">
    <property type="entry name" value="Pyd_amn-ph_oxd"/>
    <property type="match status" value="1"/>
</dbReference>
<comment type="pathway">
    <text evidence="5">Cofactor metabolism; pyridoxal 5'-phosphate salvage; pyridoxal 5'-phosphate from pyridoxine 5'-phosphate: step 1/1.</text>
</comment>
<dbReference type="SUPFAM" id="SSF50475">
    <property type="entry name" value="FMN-binding split barrel"/>
    <property type="match status" value="1"/>
</dbReference>
<dbReference type="AlphaFoldDB" id="A0A1M4UYT7"/>
<evidence type="ECO:0000256" key="7">
    <source>
        <dbReference type="PIRSR" id="PIRSR000190-2"/>
    </source>
</evidence>
<dbReference type="RefSeq" id="WP_072838166.1">
    <property type="nucleotide sequence ID" value="NZ_FQVF01000003.1"/>
</dbReference>
<dbReference type="InterPro" id="IPR011576">
    <property type="entry name" value="Pyridox_Oxase_N"/>
</dbReference>
<evidence type="ECO:0000256" key="4">
    <source>
        <dbReference type="ARBA" id="ARBA00023002"/>
    </source>
</evidence>
<dbReference type="Pfam" id="PF10590">
    <property type="entry name" value="PNP_phzG_C"/>
    <property type="match status" value="1"/>
</dbReference>
<dbReference type="InterPro" id="IPR019576">
    <property type="entry name" value="Pyridoxamine_oxidase_dimer_C"/>
</dbReference>
<evidence type="ECO:0000256" key="5">
    <source>
        <dbReference type="HAMAP-Rule" id="MF_01629"/>
    </source>
</evidence>
<dbReference type="InterPro" id="IPR000659">
    <property type="entry name" value="Pyridox_Oxase"/>
</dbReference>
<comment type="similarity">
    <text evidence="1 5">Belongs to the pyridoxamine 5'-phosphate oxidase family.</text>
</comment>
<dbReference type="PANTHER" id="PTHR10851:SF0">
    <property type="entry name" value="PYRIDOXINE-5'-PHOSPHATE OXIDASE"/>
    <property type="match status" value="1"/>
</dbReference>
<reference evidence="11" key="1">
    <citation type="submission" date="2016-11" db="EMBL/GenBank/DDBJ databases">
        <authorList>
            <person name="Varghese N."/>
            <person name="Submissions S."/>
        </authorList>
    </citation>
    <scope>NUCLEOTIDE SEQUENCE [LARGE SCALE GENOMIC DNA]</scope>
    <source>
        <strain evidence="11">DSM 16579</strain>
    </source>
</reference>
<organism evidence="10 11">
    <name type="scientific">Marinomonas polaris DSM 16579</name>
    <dbReference type="NCBI Taxonomy" id="1122206"/>
    <lineage>
        <taxon>Bacteria</taxon>
        <taxon>Pseudomonadati</taxon>
        <taxon>Pseudomonadota</taxon>
        <taxon>Gammaproteobacteria</taxon>
        <taxon>Oceanospirillales</taxon>
        <taxon>Oceanospirillaceae</taxon>
        <taxon>Marinomonas</taxon>
    </lineage>
</organism>
<evidence type="ECO:0000256" key="6">
    <source>
        <dbReference type="PIRSR" id="PIRSR000190-1"/>
    </source>
</evidence>
<feature type="binding site" evidence="5 7">
    <location>
        <begin position="141"/>
        <end position="142"/>
    </location>
    <ligand>
        <name>FMN</name>
        <dbReference type="ChEBI" id="CHEBI:58210"/>
    </ligand>
</feature>
<dbReference type="NCBIfam" id="NF004231">
    <property type="entry name" value="PRK05679.1"/>
    <property type="match status" value="1"/>
</dbReference>
<proteinExistence type="inferred from homology"/>
<dbReference type="InterPro" id="IPR019740">
    <property type="entry name" value="Pyridox_Oxase_CS"/>
</dbReference>
<feature type="binding site" evidence="5 6">
    <location>
        <position position="124"/>
    </location>
    <ligand>
        <name>substrate</name>
    </ligand>
</feature>
<dbReference type="InterPro" id="IPR012349">
    <property type="entry name" value="Split_barrel_FMN-bd"/>
</dbReference>
<comment type="cofactor">
    <cofactor evidence="5 7">
        <name>FMN</name>
        <dbReference type="ChEBI" id="CHEBI:58210"/>
    </cofactor>
    <text evidence="5 7">Binds 1 FMN per subunit.</text>
</comment>
<keyword evidence="11" id="KW-1185">Reference proteome</keyword>
<dbReference type="STRING" id="1122206.SAMN02745753_00518"/>
<comment type="catalytic activity">
    <reaction evidence="5">
        <text>pyridoxamine 5'-phosphate + O2 + H2O = pyridoxal 5'-phosphate + H2O2 + NH4(+)</text>
        <dbReference type="Rhea" id="RHEA:15817"/>
        <dbReference type="ChEBI" id="CHEBI:15377"/>
        <dbReference type="ChEBI" id="CHEBI:15379"/>
        <dbReference type="ChEBI" id="CHEBI:16240"/>
        <dbReference type="ChEBI" id="CHEBI:28938"/>
        <dbReference type="ChEBI" id="CHEBI:58451"/>
        <dbReference type="ChEBI" id="CHEBI:597326"/>
        <dbReference type="EC" id="1.4.3.5"/>
    </reaction>
</comment>
<feature type="binding site" evidence="5 7">
    <location>
        <position position="106"/>
    </location>
    <ligand>
        <name>FMN</name>
        <dbReference type="ChEBI" id="CHEBI:58210"/>
    </ligand>
</feature>
<sequence>MNRDLHSIRRDYQFDDLLEEQAGNNPLALFDNWLEKAIESCPDDPTAMVLSTIGLDGWPHSRVVLLKQRNDAGFSFFTNYDSEKGQQLAQNNKASMTFFWPALSRQVRVEGTIEKVSRTTSETYFATRPRGSQLAARTSKQSTVIASRDALQKAFNAEEQAFNDLEVPCPENWGGYVLKPSFIEFWQGRPSRLHDRICYTLKDNDWLRTRKAP</sequence>
<feature type="binding site" evidence="5 6">
    <location>
        <position position="67"/>
    </location>
    <ligand>
        <name>substrate</name>
    </ligand>
</feature>
<dbReference type="UniPathway" id="UPA01068">
    <property type="reaction ID" value="UER00304"/>
</dbReference>
<comment type="function">
    <text evidence="5">Catalyzes the oxidation of either pyridoxine 5'-phosphate (PNP) or pyridoxamine 5'-phosphate (PMP) into pyridoxal 5'-phosphate (PLP).</text>
</comment>
<dbReference type="Pfam" id="PF01243">
    <property type="entry name" value="PNPOx_N"/>
    <property type="match status" value="1"/>
</dbReference>
<feature type="domain" description="Pyridoxamine 5'-phosphate oxidase N-terminal" evidence="8">
    <location>
        <begin position="34"/>
        <end position="156"/>
    </location>
</feature>
<feature type="binding site" evidence="6">
    <location>
        <begin position="9"/>
        <end position="12"/>
    </location>
    <ligand>
        <name>substrate</name>
    </ligand>
</feature>
<keyword evidence="3 5" id="KW-0288">FMN</keyword>
<feature type="domain" description="Pyridoxine 5'-phosphate oxidase dimerisation C-terminal" evidence="9">
    <location>
        <begin position="173"/>
        <end position="213"/>
    </location>
</feature>
<feature type="binding site" evidence="5 7">
    <location>
        <begin position="62"/>
        <end position="67"/>
    </location>
    <ligand>
        <name>FMN</name>
        <dbReference type="ChEBI" id="CHEBI:58210"/>
    </ligand>
</feature>
<feature type="binding site" evidence="5 7">
    <location>
        <position position="84"/>
    </location>
    <ligand>
        <name>FMN</name>
        <dbReference type="ChEBI" id="CHEBI:58210"/>
    </ligand>
</feature>
<feature type="binding site" evidence="5 6">
    <location>
        <position position="128"/>
    </location>
    <ligand>
        <name>substrate</name>
    </ligand>
</feature>
<feature type="binding site" evidence="5 7">
    <location>
        <position position="196"/>
    </location>
    <ligand>
        <name>FMN</name>
        <dbReference type="ChEBI" id="CHEBI:58210"/>
    </ligand>
</feature>
<evidence type="ECO:0000313" key="10">
    <source>
        <dbReference type="EMBL" id="SHE61829.1"/>
    </source>
</evidence>
<dbReference type="EMBL" id="FQVF01000003">
    <property type="protein sequence ID" value="SHE61829.1"/>
    <property type="molecule type" value="Genomic_DNA"/>
</dbReference>
<dbReference type="NCBIfam" id="TIGR00558">
    <property type="entry name" value="pdxH"/>
    <property type="match status" value="1"/>
</dbReference>
<comment type="pathway">
    <text evidence="5">Cofactor metabolism; pyridoxal 5'-phosphate salvage; pyridoxal 5'-phosphate from pyridoxamine 5'-phosphate: step 1/1.</text>
</comment>
<evidence type="ECO:0000256" key="3">
    <source>
        <dbReference type="ARBA" id="ARBA00022643"/>
    </source>
</evidence>
<comment type="catalytic activity">
    <reaction evidence="5">
        <text>pyridoxine 5'-phosphate + O2 = pyridoxal 5'-phosphate + H2O2</text>
        <dbReference type="Rhea" id="RHEA:15149"/>
        <dbReference type="ChEBI" id="CHEBI:15379"/>
        <dbReference type="ChEBI" id="CHEBI:16240"/>
        <dbReference type="ChEBI" id="CHEBI:58589"/>
        <dbReference type="ChEBI" id="CHEBI:597326"/>
        <dbReference type="EC" id="1.4.3.5"/>
    </reaction>
</comment>
<dbReference type="GO" id="GO:0010181">
    <property type="term" value="F:FMN binding"/>
    <property type="evidence" value="ECO:0007669"/>
    <property type="project" value="UniProtKB-UniRule"/>
</dbReference>
<evidence type="ECO:0000256" key="2">
    <source>
        <dbReference type="ARBA" id="ARBA00022630"/>
    </source>
</evidence>
<comment type="subunit">
    <text evidence="5">Homodimer.</text>
</comment>
<feature type="binding site" evidence="5 6">
    <location>
        <position position="132"/>
    </location>
    <ligand>
        <name>substrate</name>
    </ligand>
</feature>
<dbReference type="OrthoDB" id="9780392at2"/>
<protein>
    <recommendedName>
        <fullName evidence="5">Pyridoxine/pyridoxamine 5'-phosphate oxidase</fullName>
        <ecNumber evidence="5">1.4.3.5</ecNumber>
    </recommendedName>
    <alternativeName>
        <fullName evidence="5">PNP/PMP oxidase</fullName>
        <shortName evidence="5">PNPOx</shortName>
    </alternativeName>
    <alternativeName>
        <fullName evidence="5">Pyridoxal 5'-phosphate synthase</fullName>
    </alternativeName>
</protein>
<dbReference type="Proteomes" id="UP000184517">
    <property type="component" value="Unassembled WGS sequence"/>
</dbReference>
<keyword evidence="2 5" id="KW-0285">Flavoprotein</keyword>
<gene>
    <name evidence="5" type="primary">pdxH</name>
    <name evidence="10" type="ORF">SAMN02745753_00518</name>
</gene>
<evidence type="ECO:0000313" key="11">
    <source>
        <dbReference type="Proteomes" id="UP000184517"/>
    </source>
</evidence>
<evidence type="ECO:0000259" key="8">
    <source>
        <dbReference type="Pfam" id="PF01243"/>
    </source>
</evidence>
<name>A0A1M4UYT7_9GAMM</name>
<dbReference type="EC" id="1.4.3.5" evidence="5"/>
<evidence type="ECO:0000259" key="9">
    <source>
        <dbReference type="Pfam" id="PF10590"/>
    </source>
</evidence>
<dbReference type="HAMAP" id="MF_01629">
    <property type="entry name" value="PdxH"/>
    <property type="match status" value="1"/>
</dbReference>
<dbReference type="PANTHER" id="PTHR10851">
    <property type="entry name" value="PYRIDOXINE-5-PHOSPHATE OXIDASE"/>
    <property type="match status" value="1"/>
</dbReference>
<dbReference type="Gene3D" id="2.30.110.10">
    <property type="entry name" value="Electron Transport, Fmn-binding Protein, Chain A"/>
    <property type="match status" value="1"/>
</dbReference>
<accession>A0A1M4UYT7</accession>
<dbReference type="GO" id="GO:0004733">
    <property type="term" value="F:pyridoxamine phosphate oxidase activity"/>
    <property type="evidence" value="ECO:0007669"/>
    <property type="project" value="UniProtKB-UniRule"/>
</dbReference>
<feature type="binding site" evidence="5 7">
    <location>
        <begin position="77"/>
        <end position="78"/>
    </location>
    <ligand>
        <name>FMN</name>
        <dbReference type="ChEBI" id="CHEBI:58210"/>
    </ligand>
</feature>
<keyword evidence="4 5" id="KW-0560">Oxidoreductase</keyword>